<feature type="coiled-coil region" evidence="1">
    <location>
        <begin position="589"/>
        <end position="648"/>
    </location>
</feature>
<dbReference type="SMART" id="SM00028">
    <property type="entry name" value="TPR"/>
    <property type="match status" value="4"/>
</dbReference>
<accession>A0ABY9X2J2</accession>
<sequence length="788" mass="90088">MGTSRLHALLLAAATLVAPGSVRAAEPAPATRPSVKELTSRLDQVSGQLKVAEENLRFVETQYTQRPEPGEEEMQLRRFSDGEIQYLLSDWPAASVLFYDLVGDPRFRNNPRYPDALFYLSDSLYQQQNYIAARIYLRELLTLSNTRHYREALVRYLEIASRLNQFTGLDEYIERARSLSGGQLPPELEYVYAKWLFKRTDLPDETRRERARAAFEPLARTEGGRFQKQSAYFLGVLSVQAGDYARAVEQFRPLATGTPEQPELKRLKELASLSLARLLYELGRYDEALDRYAEIPRESDSFVDSLYEMAWVHVKKGDFAKAKNATDILLLVGPDSTLAPDARLLQGHLQLKLRNYDEATSTYEGVIGTYKPVRDQVDGLLRENQDPIAYFDNLLARNERTLDITTLLPPMALKFASTQKEVADALRMQKDIDSSRQGVEESKAIAMRILQALDERGLEVFPELQEGYLRADAVDSALVRSEQWMVQVEGDVLRDKLTPEERTALEGVRQEREALGKRLATLPTNQEELKARQQRMQDQVDALDREAFQLGFELQSMNAISTAVRKWLDDTREDRQANPEVEKEFLAQLHNEEQTVGALQVELQQLRSRLSDERASANAYVSGEHVLREQYRETLRREHALLTAAEQRLSGDDAALVARTHETRQRSDALRARVELARQVLRAQVEQRGRLIRDKVLAEQKLLQDYHQEVASVTGSARNLVGRIAFESIQKVRKQFYDLVLKADVGLVDVAFTRKQDKTTEIQQLSVQKDEELRSLEKEFEEVLKDVN</sequence>
<dbReference type="Gene3D" id="1.25.40.10">
    <property type="entry name" value="Tetratricopeptide repeat domain"/>
    <property type="match status" value="3"/>
</dbReference>
<protein>
    <submittedName>
        <fullName evidence="4">Tetratricopeptide repeat protein</fullName>
    </submittedName>
</protein>
<feature type="coiled-coil region" evidence="1">
    <location>
        <begin position="35"/>
        <end position="62"/>
    </location>
</feature>
<organism evidence="4 5">
    <name type="scientific">Archangium minus</name>
    <dbReference type="NCBI Taxonomy" id="83450"/>
    <lineage>
        <taxon>Bacteria</taxon>
        <taxon>Pseudomonadati</taxon>
        <taxon>Myxococcota</taxon>
        <taxon>Myxococcia</taxon>
        <taxon>Myxococcales</taxon>
        <taxon>Cystobacterineae</taxon>
        <taxon>Archangiaceae</taxon>
        <taxon>Archangium</taxon>
    </lineage>
</organism>
<proteinExistence type="predicted"/>
<dbReference type="Proteomes" id="UP001611383">
    <property type="component" value="Chromosome"/>
</dbReference>
<evidence type="ECO:0000256" key="1">
    <source>
        <dbReference type="SAM" id="Coils"/>
    </source>
</evidence>
<evidence type="ECO:0000259" key="3">
    <source>
        <dbReference type="Pfam" id="PF09976"/>
    </source>
</evidence>
<dbReference type="Pfam" id="PF09976">
    <property type="entry name" value="TPR_21"/>
    <property type="match status" value="1"/>
</dbReference>
<feature type="domain" description="Ancillary SecYEG translocon subunit/Cell division coordinator CpoB TPR" evidence="3">
    <location>
        <begin position="205"/>
        <end position="325"/>
    </location>
</feature>
<reference evidence="4 5" key="1">
    <citation type="submission" date="2019-08" db="EMBL/GenBank/DDBJ databases">
        <title>Archangium and Cystobacter genomes.</title>
        <authorList>
            <person name="Chen I.-C.K."/>
            <person name="Wielgoss S."/>
        </authorList>
    </citation>
    <scope>NUCLEOTIDE SEQUENCE [LARGE SCALE GENOMIC DNA]</scope>
    <source>
        <strain evidence="4 5">Cbm 6</strain>
    </source>
</reference>
<dbReference type="Pfam" id="PF13432">
    <property type="entry name" value="TPR_16"/>
    <property type="match status" value="1"/>
</dbReference>
<evidence type="ECO:0000256" key="2">
    <source>
        <dbReference type="SAM" id="SignalP"/>
    </source>
</evidence>
<dbReference type="InterPro" id="IPR011990">
    <property type="entry name" value="TPR-like_helical_dom_sf"/>
</dbReference>
<dbReference type="InterPro" id="IPR019734">
    <property type="entry name" value="TPR_rpt"/>
</dbReference>
<dbReference type="EMBL" id="CP043494">
    <property type="protein sequence ID" value="WNG49610.1"/>
    <property type="molecule type" value="Genomic_DNA"/>
</dbReference>
<feature type="signal peptide" evidence="2">
    <location>
        <begin position="1"/>
        <end position="24"/>
    </location>
</feature>
<evidence type="ECO:0000313" key="4">
    <source>
        <dbReference type="EMBL" id="WNG49610.1"/>
    </source>
</evidence>
<keyword evidence="2" id="KW-0732">Signal</keyword>
<gene>
    <name evidence="4" type="ORF">F0U60_39955</name>
</gene>
<dbReference type="RefSeq" id="WP_395807704.1">
    <property type="nucleotide sequence ID" value="NZ_CP043494.1"/>
</dbReference>
<dbReference type="InterPro" id="IPR018704">
    <property type="entry name" value="SecYEG/CpoB_TPR"/>
</dbReference>
<keyword evidence="1" id="KW-0175">Coiled coil</keyword>
<evidence type="ECO:0000313" key="5">
    <source>
        <dbReference type="Proteomes" id="UP001611383"/>
    </source>
</evidence>
<dbReference type="SUPFAM" id="SSF48452">
    <property type="entry name" value="TPR-like"/>
    <property type="match status" value="1"/>
</dbReference>
<name>A0ABY9X2J2_9BACT</name>
<feature type="chain" id="PRO_5046645024" evidence="2">
    <location>
        <begin position="25"/>
        <end position="788"/>
    </location>
</feature>
<keyword evidence="5" id="KW-1185">Reference proteome</keyword>